<accession>A0A7J8DCL2</accession>
<organism evidence="1 2">
    <name type="scientific">Molossus molossus</name>
    <name type="common">Pallas' mastiff bat</name>
    <name type="synonym">Vespertilio molossus</name>
    <dbReference type="NCBI Taxonomy" id="27622"/>
    <lineage>
        <taxon>Eukaryota</taxon>
        <taxon>Metazoa</taxon>
        <taxon>Chordata</taxon>
        <taxon>Craniata</taxon>
        <taxon>Vertebrata</taxon>
        <taxon>Euteleostomi</taxon>
        <taxon>Mammalia</taxon>
        <taxon>Eutheria</taxon>
        <taxon>Laurasiatheria</taxon>
        <taxon>Chiroptera</taxon>
        <taxon>Yangochiroptera</taxon>
        <taxon>Molossidae</taxon>
        <taxon>Molossus</taxon>
    </lineage>
</organism>
<evidence type="ECO:0000313" key="2">
    <source>
        <dbReference type="Proteomes" id="UP000550707"/>
    </source>
</evidence>
<keyword evidence="2" id="KW-1185">Reference proteome</keyword>
<sequence length="147" mass="15916">MPMAPCLAVHWGSGAGVAMGLRAMVTDCGLTGDVLTARNGLGSASWGTDLRNLVYFFIIPPTHPPLSIHPIPLRNSTSLGHLGKALGQTGPQELGTFLCWACSTPEHAQKHARAQPRHVAVLRWLEGTRGQHVQFCWVNSTCRDVRD</sequence>
<evidence type="ECO:0000313" key="1">
    <source>
        <dbReference type="EMBL" id="KAF6420672.1"/>
    </source>
</evidence>
<comment type="caution">
    <text evidence="1">The sequence shown here is derived from an EMBL/GenBank/DDBJ whole genome shotgun (WGS) entry which is preliminary data.</text>
</comment>
<name>A0A7J8DCL2_MOLMO</name>
<proteinExistence type="predicted"/>
<dbReference type="Proteomes" id="UP000550707">
    <property type="component" value="Unassembled WGS sequence"/>
</dbReference>
<protein>
    <submittedName>
        <fullName evidence="1">Uncharacterized protein</fullName>
    </submittedName>
</protein>
<gene>
    <name evidence="1" type="ORF">HJG59_009395</name>
</gene>
<dbReference type="AlphaFoldDB" id="A0A7J8DCL2"/>
<dbReference type="EMBL" id="JACASF010000018">
    <property type="protein sequence ID" value="KAF6420672.1"/>
    <property type="molecule type" value="Genomic_DNA"/>
</dbReference>
<dbReference type="InParanoid" id="A0A7J8DCL2"/>
<reference evidence="1 2" key="1">
    <citation type="journal article" date="2020" name="Nature">
        <title>Six reference-quality genomes reveal evolution of bat adaptations.</title>
        <authorList>
            <person name="Jebb D."/>
            <person name="Huang Z."/>
            <person name="Pippel M."/>
            <person name="Hughes G.M."/>
            <person name="Lavrichenko K."/>
            <person name="Devanna P."/>
            <person name="Winkler S."/>
            <person name="Jermiin L.S."/>
            <person name="Skirmuntt E.C."/>
            <person name="Katzourakis A."/>
            <person name="Burkitt-Gray L."/>
            <person name="Ray D.A."/>
            <person name="Sullivan K.A.M."/>
            <person name="Roscito J.G."/>
            <person name="Kirilenko B.M."/>
            <person name="Davalos L.M."/>
            <person name="Corthals A.P."/>
            <person name="Power M.L."/>
            <person name="Jones G."/>
            <person name="Ransome R.D."/>
            <person name="Dechmann D.K.N."/>
            <person name="Locatelli A.G."/>
            <person name="Puechmaille S.J."/>
            <person name="Fedrigo O."/>
            <person name="Jarvis E.D."/>
            <person name="Hiller M."/>
            <person name="Vernes S.C."/>
            <person name="Myers E.W."/>
            <person name="Teeling E.C."/>
        </authorList>
    </citation>
    <scope>NUCLEOTIDE SEQUENCE [LARGE SCALE GENOMIC DNA]</scope>
    <source>
        <strain evidence="1">MMolMol1</strain>
        <tissue evidence="1">Muscle</tissue>
    </source>
</reference>